<dbReference type="GO" id="GO:0016747">
    <property type="term" value="F:acyltransferase activity, transferring groups other than amino-acyl groups"/>
    <property type="evidence" value="ECO:0007669"/>
    <property type="project" value="InterPro"/>
</dbReference>
<accession>A0A1G9X4N6</accession>
<dbReference type="RefSeq" id="WP_062524470.1">
    <property type="nucleotide sequence ID" value="NZ_CP048429.1"/>
</dbReference>
<sequence length="157" mass="18058">MNQIHRISDRNEEVSHQLLYIWETAVRATHLFLTEQDIAALSPLVIQGIGQIPHLLAYTDQNHYLGFIGVQDTKIEMLFVNPAVRGRGIGKQLVTYAIQTLNVLYVDVNEQNPQAIGFYEHLGFQVFDRSERDEQGQPFPILHMKLSRFMGPNVKRE</sequence>
<dbReference type="InterPro" id="IPR000182">
    <property type="entry name" value="GNAT_dom"/>
</dbReference>
<protein>
    <submittedName>
        <fullName evidence="5">Putative acetyltransferase</fullName>
    </submittedName>
</protein>
<keyword evidence="2" id="KW-0012">Acyltransferase</keyword>
<reference evidence="4 6" key="1">
    <citation type="submission" date="2015-08" db="EMBL/GenBank/DDBJ databases">
        <title>Genome of Paenibacillus jilunlii.</title>
        <authorList>
            <person name="Sant'Anna F.H."/>
            <person name="Ambrosini A."/>
            <person name="Souza R."/>
            <person name="Bach E."/>
            <person name="Fernandes G."/>
            <person name="Balsanelli E."/>
            <person name="Baura V.A."/>
            <person name="Pedrosa F.O."/>
            <person name="Souza E.M."/>
            <person name="Passaglia L."/>
        </authorList>
    </citation>
    <scope>NUCLEOTIDE SEQUENCE [LARGE SCALE GENOMIC DNA]</scope>
    <source>
        <strain evidence="4 6">DSM 23019</strain>
    </source>
</reference>
<dbReference type="PANTHER" id="PTHR43800">
    <property type="entry name" value="PEPTIDYL-LYSINE N-ACETYLTRANSFERASE YJAB"/>
    <property type="match status" value="1"/>
</dbReference>
<dbReference type="Proteomes" id="UP000182783">
    <property type="component" value="Unassembled WGS sequence"/>
</dbReference>
<dbReference type="SUPFAM" id="SSF55729">
    <property type="entry name" value="Acyl-CoA N-acyltransferases (Nat)"/>
    <property type="match status" value="1"/>
</dbReference>
<keyword evidence="6" id="KW-1185">Reference proteome</keyword>
<evidence type="ECO:0000256" key="2">
    <source>
        <dbReference type="ARBA" id="ARBA00023315"/>
    </source>
</evidence>
<gene>
    <name evidence="4" type="ORF">AML91_18025</name>
    <name evidence="5" type="ORF">SAMN05216191_1214</name>
</gene>
<reference evidence="5 7" key="2">
    <citation type="submission" date="2016-10" db="EMBL/GenBank/DDBJ databases">
        <authorList>
            <person name="de Groot N.N."/>
        </authorList>
    </citation>
    <scope>NUCLEOTIDE SEQUENCE [LARGE SCALE GENOMIC DNA]</scope>
    <source>
        <strain evidence="5 7">CGMCC 1.10239</strain>
    </source>
</reference>
<dbReference type="CDD" id="cd04301">
    <property type="entry name" value="NAT_SF"/>
    <property type="match status" value="1"/>
</dbReference>
<evidence type="ECO:0000313" key="7">
    <source>
        <dbReference type="Proteomes" id="UP000182783"/>
    </source>
</evidence>
<name>A0A1G9X4N6_9BACL</name>
<dbReference type="InterPro" id="IPR016181">
    <property type="entry name" value="Acyl_CoA_acyltransferase"/>
</dbReference>
<dbReference type="EMBL" id="FNGM01000021">
    <property type="protein sequence ID" value="SDM91511.1"/>
    <property type="molecule type" value="Genomic_DNA"/>
</dbReference>
<keyword evidence="1 5" id="KW-0808">Transferase</keyword>
<proteinExistence type="predicted"/>
<dbReference type="PROSITE" id="PS51186">
    <property type="entry name" value="GNAT"/>
    <property type="match status" value="1"/>
</dbReference>
<dbReference type="AlphaFoldDB" id="A0A1G9X4N6"/>
<organism evidence="5 7">
    <name type="scientific">Paenibacillus jilunlii</name>
    <dbReference type="NCBI Taxonomy" id="682956"/>
    <lineage>
        <taxon>Bacteria</taxon>
        <taxon>Bacillati</taxon>
        <taxon>Bacillota</taxon>
        <taxon>Bacilli</taxon>
        <taxon>Bacillales</taxon>
        <taxon>Paenibacillaceae</taxon>
        <taxon>Paenibacillus</taxon>
    </lineage>
</organism>
<dbReference type="EMBL" id="LIPY01000117">
    <property type="protein sequence ID" value="KWX73652.1"/>
    <property type="molecule type" value="Genomic_DNA"/>
</dbReference>
<dbReference type="Gene3D" id="3.40.630.30">
    <property type="match status" value="1"/>
</dbReference>
<evidence type="ECO:0000313" key="4">
    <source>
        <dbReference type="EMBL" id="KWX73652.1"/>
    </source>
</evidence>
<evidence type="ECO:0000259" key="3">
    <source>
        <dbReference type="PROSITE" id="PS51186"/>
    </source>
</evidence>
<dbReference type="PANTHER" id="PTHR43800:SF1">
    <property type="entry name" value="PEPTIDYL-LYSINE N-ACETYLTRANSFERASE YJAB"/>
    <property type="match status" value="1"/>
</dbReference>
<dbReference type="Proteomes" id="UP000070252">
    <property type="component" value="Unassembled WGS sequence"/>
</dbReference>
<feature type="domain" description="N-acetyltransferase" evidence="3">
    <location>
        <begin position="5"/>
        <end position="151"/>
    </location>
</feature>
<dbReference type="Pfam" id="PF13673">
    <property type="entry name" value="Acetyltransf_10"/>
    <property type="match status" value="1"/>
</dbReference>
<evidence type="ECO:0000313" key="5">
    <source>
        <dbReference type="EMBL" id="SDM91511.1"/>
    </source>
</evidence>
<evidence type="ECO:0000313" key="6">
    <source>
        <dbReference type="Proteomes" id="UP000070252"/>
    </source>
</evidence>
<dbReference type="OrthoDB" id="9789605at2"/>
<dbReference type="NCBIfam" id="NF007807">
    <property type="entry name" value="PRK10514.1"/>
    <property type="match status" value="1"/>
</dbReference>
<evidence type="ECO:0000256" key="1">
    <source>
        <dbReference type="ARBA" id="ARBA00022679"/>
    </source>
</evidence>